<dbReference type="EMBL" id="OE206475">
    <property type="protein sequence ID" value="CAD7580883.1"/>
    <property type="molecule type" value="Genomic_DNA"/>
</dbReference>
<evidence type="ECO:0000256" key="1">
    <source>
        <dbReference type="SAM" id="MobiDB-lite"/>
    </source>
</evidence>
<organism evidence="2">
    <name type="scientific">Timema californicum</name>
    <name type="common">California timema</name>
    <name type="synonym">Walking stick</name>
    <dbReference type="NCBI Taxonomy" id="61474"/>
    <lineage>
        <taxon>Eukaryota</taxon>
        <taxon>Metazoa</taxon>
        <taxon>Ecdysozoa</taxon>
        <taxon>Arthropoda</taxon>
        <taxon>Hexapoda</taxon>
        <taxon>Insecta</taxon>
        <taxon>Pterygota</taxon>
        <taxon>Neoptera</taxon>
        <taxon>Polyneoptera</taxon>
        <taxon>Phasmatodea</taxon>
        <taxon>Timematodea</taxon>
        <taxon>Timematoidea</taxon>
        <taxon>Timematidae</taxon>
        <taxon>Timema</taxon>
    </lineage>
</organism>
<feature type="region of interest" description="Disordered" evidence="1">
    <location>
        <begin position="1"/>
        <end position="34"/>
    </location>
</feature>
<feature type="compositionally biased region" description="Basic and acidic residues" evidence="1">
    <location>
        <begin position="18"/>
        <end position="28"/>
    </location>
</feature>
<name>A0A7R9JKE2_TIMCA</name>
<proteinExistence type="predicted"/>
<protein>
    <submittedName>
        <fullName evidence="2">(California timema) hypothetical protein</fullName>
    </submittedName>
</protein>
<feature type="compositionally biased region" description="Polar residues" evidence="1">
    <location>
        <begin position="1"/>
        <end position="17"/>
    </location>
</feature>
<sequence length="139" mass="15070">MTSLVLTDSSQLTSDSQHLGKLESRKTNPGDLNMHIPIEAGHEQRKSDALDHSTTGTGKEIVYTYLRGGRVKKLPSTHPTEIRASISPVIDSIVHCESKSALDHASTEAGLLHAINWTEDDDEEMEVQISVGCSEGGFS</sequence>
<reference evidence="2" key="1">
    <citation type="submission" date="2020-11" db="EMBL/GenBank/DDBJ databases">
        <authorList>
            <person name="Tran Van P."/>
        </authorList>
    </citation>
    <scope>NUCLEOTIDE SEQUENCE</scope>
</reference>
<evidence type="ECO:0000313" key="2">
    <source>
        <dbReference type="EMBL" id="CAD7580883.1"/>
    </source>
</evidence>
<accession>A0A7R9JKE2</accession>
<dbReference type="AlphaFoldDB" id="A0A7R9JKE2"/>
<gene>
    <name evidence="2" type="ORF">TCMB3V08_LOCUS13416</name>
</gene>